<dbReference type="Gramene" id="TKW13568">
    <property type="protein sequence ID" value="TKW13568"/>
    <property type="gene ID" value="SEVIR_5G110350v2"/>
</dbReference>
<proteinExistence type="predicted"/>
<gene>
    <name evidence="1" type="ORF">SEVIR_5G110350v2</name>
</gene>
<organism evidence="1 2">
    <name type="scientific">Setaria viridis</name>
    <name type="common">Green bristlegrass</name>
    <name type="synonym">Setaria italica subsp. viridis</name>
    <dbReference type="NCBI Taxonomy" id="4556"/>
    <lineage>
        <taxon>Eukaryota</taxon>
        <taxon>Viridiplantae</taxon>
        <taxon>Streptophyta</taxon>
        <taxon>Embryophyta</taxon>
        <taxon>Tracheophyta</taxon>
        <taxon>Spermatophyta</taxon>
        <taxon>Magnoliopsida</taxon>
        <taxon>Liliopsida</taxon>
        <taxon>Poales</taxon>
        <taxon>Poaceae</taxon>
        <taxon>PACMAD clade</taxon>
        <taxon>Panicoideae</taxon>
        <taxon>Panicodae</taxon>
        <taxon>Paniceae</taxon>
        <taxon>Cenchrinae</taxon>
        <taxon>Setaria</taxon>
    </lineage>
</organism>
<reference evidence="1" key="1">
    <citation type="submission" date="2019-03" db="EMBL/GenBank/DDBJ databases">
        <title>WGS assembly of Setaria viridis.</title>
        <authorList>
            <person name="Huang P."/>
            <person name="Jenkins J."/>
            <person name="Grimwood J."/>
            <person name="Barry K."/>
            <person name="Healey A."/>
            <person name="Mamidi S."/>
            <person name="Sreedasyam A."/>
            <person name="Shu S."/>
            <person name="Feldman M."/>
            <person name="Wu J."/>
            <person name="Yu Y."/>
            <person name="Chen C."/>
            <person name="Johnson J."/>
            <person name="Rokhsar D."/>
            <person name="Baxter I."/>
            <person name="Schmutz J."/>
            <person name="Brutnell T."/>
            <person name="Kellogg E."/>
        </authorList>
    </citation>
    <scope>NUCLEOTIDE SEQUENCE [LARGE SCALE GENOMIC DNA]</scope>
</reference>
<dbReference type="Proteomes" id="UP000298652">
    <property type="component" value="Chromosome 5"/>
</dbReference>
<protein>
    <submittedName>
        <fullName evidence="1">Uncharacterized protein</fullName>
    </submittedName>
</protein>
<accession>A0A4U6UCL2</accession>
<keyword evidence="2" id="KW-1185">Reference proteome</keyword>
<dbReference type="EMBL" id="CM016556">
    <property type="protein sequence ID" value="TKW13568.1"/>
    <property type="molecule type" value="Genomic_DNA"/>
</dbReference>
<evidence type="ECO:0000313" key="1">
    <source>
        <dbReference type="EMBL" id="TKW13568.1"/>
    </source>
</evidence>
<dbReference type="AlphaFoldDB" id="A0A4U6UCL2"/>
<sequence length="30" mass="3348">MTMAGGWLEIQVYIPVTACEPNKASHLFHC</sequence>
<evidence type="ECO:0000313" key="2">
    <source>
        <dbReference type="Proteomes" id="UP000298652"/>
    </source>
</evidence>
<name>A0A4U6UCL2_SETVI</name>